<dbReference type="CDD" id="cd10170">
    <property type="entry name" value="ASKHA_NBD_HSP70"/>
    <property type="match status" value="1"/>
</dbReference>
<dbReference type="Proteomes" id="UP001276659">
    <property type="component" value="Unassembled WGS sequence"/>
</dbReference>
<dbReference type="PRINTS" id="PR00301">
    <property type="entry name" value="HEATSHOCK70"/>
</dbReference>
<reference evidence="3" key="1">
    <citation type="submission" date="2022-11" db="EMBL/GenBank/DDBJ databases">
        <title>Chromosomal genome sequence assembly and mating type (MAT) locus characterization of the leprose asexual lichenized fungus Lepraria neglecta (Nyl.) Erichsen.</title>
        <authorList>
            <person name="Allen J.L."/>
            <person name="Pfeffer B."/>
        </authorList>
    </citation>
    <scope>NUCLEOTIDE SEQUENCE</scope>
    <source>
        <strain evidence="3">Allen 5258</strain>
    </source>
</reference>
<evidence type="ECO:0008006" key="5">
    <source>
        <dbReference type="Google" id="ProtNLM"/>
    </source>
</evidence>
<proteinExistence type="predicted"/>
<dbReference type="EMBL" id="JASNWA010000008">
    <property type="protein sequence ID" value="KAK3170558.1"/>
    <property type="molecule type" value="Genomic_DNA"/>
</dbReference>
<dbReference type="AlphaFoldDB" id="A0AAD9Z709"/>
<dbReference type="GO" id="GO:0140662">
    <property type="term" value="F:ATP-dependent protein folding chaperone"/>
    <property type="evidence" value="ECO:0007669"/>
    <property type="project" value="InterPro"/>
</dbReference>
<dbReference type="InterPro" id="IPR013126">
    <property type="entry name" value="Hsp_70_fam"/>
</dbReference>
<dbReference type="SUPFAM" id="SSF53067">
    <property type="entry name" value="Actin-like ATPase domain"/>
    <property type="match status" value="2"/>
</dbReference>
<dbReference type="PANTHER" id="PTHR14187:SF82">
    <property type="entry name" value="FAMILY CHAPERONE, PUTATIVE (AFU_ORTHOLOGUE AFUA_7G08575)-RELATED"/>
    <property type="match status" value="1"/>
</dbReference>
<dbReference type="Gene3D" id="3.30.420.40">
    <property type="match status" value="2"/>
</dbReference>
<evidence type="ECO:0000256" key="1">
    <source>
        <dbReference type="ARBA" id="ARBA00022741"/>
    </source>
</evidence>
<protein>
    <recommendedName>
        <fullName evidence="5">Actin-like ATPase domain-containing protein</fullName>
    </recommendedName>
</protein>
<evidence type="ECO:0000313" key="4">
    <source>
        <dbReference type="Proteomes" id="UP001276659"/>
    </source>
</evidence>
<dbReference type="Gene3D" id="3.90.640.10">
    <property type="entry name" value="Actin, Chain A, domain 4"/>
    <property type="match status" value="1"/>
</dbReference>
<dbReference type="GO" id="GO:0005524">
    <property type="term" value="F:ATP binding"/>
    <property type="evidence" value="ECO:0007669"/>
    <property type="project" value="UniProtKB-KW"/>
</dbReference>
<organism evidence="3 4">
    <name type="scientific">Lepraria neglecta</name>
    <dbReference type="NCBI Taxonomy" id="209136"/>
    <lineage>
        <taxon>Eukaryota</taxon>
        <taxon>Fungi</taxon>
        <taxon>Dikarya</taxon>
        <taxon>Ascomycota</taxon>
        <taxon>Pezizomycotina</taxon>
        <taxon>Lecanoromycetes</taxon>
        <taxon>OSLEUM clade</taxon>
        <taxon>Lecanoromycetidae</taxon>
        <taxon>Lecanorales</taxon>
        <taxon>Lecanorineae</taxon>
        <taxon>Stereocaulaceae</taxon>
        <taxon>Lepraria</taxon>
    </lineage>
</organism>
<name>A0AAD9Z709_9LECA</name>
<keyword evidence="1" id="KW-0547">Nucleotide-binding</keyword>
<keyword evidence="2" id="KW-0067">ATP-binding</keyword>
<sequence length="585" mass="65013">MEKVTSDISGLQVQDESTADRKLLIAIDFGTTFSGVAWAQTRRPDVQSVIIQWPDATTGGLEGVSSDKVPTELRYEHGECKWGFQVDDYGLRHQWFKLDLDPSQSRGISDLSRQFPDQHALPPGYSASSEKLCTDYLAALRSHTEKVLKFKLPSSILRSTPIEYIITVPAVWSDSAQAKTRACAERAGMGKGLQIISEPEAAAIYALHAMDPHSIQVGDTFVLCDAGGGTVDLISYTVTELKPILKVAEAANGSGRLCGSTFLNRIFQKFIVNKLSLNEEWDEEVVEDAMKRFDLVTKKAFRGSANEEFIIPVPGLADDAAQSVRRGKFKMSGADVKKIFDPVVDEVVALVRGQIAATNKKVKAVLMVGGFGQNAYLRETIRASIDSGIEVMQPPNGWTAVVRGALMKGLSQLEPETERVKVASRSARKHYGTEIMSKYDSSKHRKDTSWWDDYDGELKVFDMSWFITKGSPVTEDRAFIRKYHKVWKVSDGPRQTVAQDILEYSDPDDKGAPIYKEGSAVKHLARLTADLSCIPVGELTQKMGKDGLMYYVIYYEIEMTYYSAETKYALVYKSVKYASVTAEYV</sequence>
<dbReference type="Pfam" id="PF00012">
    <property type="entry name" value="HSP70"/>
    <property type="match status" value="1"/>
</dbReference>
<keyword evidence="4" id="KW-1185">Reference proteome</keyword>
<gene>
    <name evidence="3" type="ORF">OEA41_002639</name>
</gene>
<evidence type="ECO:0000256" key="2">
    <source>
        <dbReference type="ARBA" id="ARBA00022840"/>
    </source>
</evidence>
<comment type="caution">
    <text evidence="3">The sequence shown here is derived from an EMBL/GenBank/DDBJ whole genome shotgun (WGS) entry which is preliminary data.</text>
</comment>
<accession>A0AAD9Z709</accession>
<dbReference type="PANTHER" id="PTHR14187">
    <property type="entry name" value="ALPHA KINASE/ELONGATION FACTOR 2 KINASE"/>
    <property type="match status" value="1"/>
</dbReference>
<evidence type="ECO:0000313" key="3">
    <source>
        <dbReference type="EMBL" id="KAK3170558.1"/>
    </source>
</evidence>
<dbReference type="InterPro" id="IPR043129">
    <property type="entry name" value="ATPase_NBD"/>
</dbReference>